<evidence type="ECO:0000256" key="1">
    <source>
        <dbReference type="ARBA" id="ARBA00001166"/>
    </source>
</evidence>
<dbReference type="OrthoDB" id="418349at2759"/>
<dbReference type="InterPro" id="IPR050188">
    <property type="entry name" value="RluA_PseudoU_synthase"/>
</dbReference>
<comment type="catalytic activity">
    <reaction evidence="5">
        <text>a uridine in tRNA = a pseudouridine in tRNA</text>
        <dbReference type="Rhea" id="RHEA:54572"/>
        <dbReference type="Rhea" id="RHEA-COMP:13339"/>
        <dbReference type="Rhea" id="RHEA-COMP:13934"/>
        <dbReference type="ChEBI" id="CHEBI:65314"/>
        <dbReference type="ChEBI" id="CHEBI:65315"/>
    </reaction>
</comment>
<reference evidence="10 11" key="2">
    <citation type="submission" date="2018-11" db="EMBL/GenBank/DDBJ databases">
        <authorList>
            <consortium name="Pathogen Informatics"/>
        </authorList>
    </citation>
    <scope>NUCLEOTIDE SEQUENCE [LARGE SCALE GENOMIC DNA]</scope>
</reference>
<dbReference type="AlphaFoldDB" id="A0A0M3K641"/>
<dbReference type="EMBL" id="UYRR01032601">
    <property type="protein sequence ID" value="VDK56160.1"/>
    <property type="molecule type" value="Genomic_DNA"/>
</dbReference>
<sequence length="531" mass="60903">MDKRYRAKCGYGRVEISEIMRYGEPLKDGRDWQKKPVEHKLRDEKLRQMMSMNSEKDDDDFFGIEYVSSSPIPRHLSDKSNVKAANQQKVSGIDFIDSQYFGELASSEDSSQPQQSISVDSSNIIDEQYFKYTPSGSSTTEHPPATKNMQNIAHSQEKATVMDYEDMDYISQQLITGYQPKQSVSGRHSRHRSNELAEQSDESRSPSSRENASQKVEKQPRASKNVAPRVIISECRQIEFTGFQPKMSLEEDRSGLDKILCMLDPVWKMNDQQLVELMCERVVYEDEELLAFDKPSQMAYSGAKKNQAQLDRLLQDLKASIAPNVERLHLIRSLDKDLSGVILFAKNESVQKKIVEQYKEGLVEQRYRAIVRGVPEEAEATINIPLVKRLNQQDFYVRPYRTGKGKIQPLIALTDYRVMQDNGECSSIECIVRNDVPHQIRSHLGYGLKCPIIGDCKYSGKKHSEPPKLPARTMQRLQITGNQYRRLPMYLHLSEVSIPLHANGSRTINIRAALPNFFLHTLRKLRLIKLK</sequence>
<feature type="region of interest" description="Disordered" evidence="8">
    <location>
        <begin position="178"/>
        <end position="225"/>
    </location>
</feature>
<dbReference type="InterPro" id="IPR006145">
    <property type="entry name" value="PsdUridine_synth_RsuA/RluA"/>
</dbReference>
<accession>A0A0M3K641</accession>
<feature type="compositionally biased region" description="Polar residues" evidence="8">
    <location>
        <begin position="205"/>
        <end position="214"/>
    </location>
</feature>
<comment type="catalytic activity">
    <reaction evidence="2">
        <text>uridine in 5S rRNA = pseudouridine in 5S rRNA</text>
        <dbReference type="Rhea" id="RHEA:47036"/>
        <dbReference type="Rhea" id="RHEA-COMP:11730"/>
        <dbReference type="Rhea" id="RHEA-COMP:11731"/>
        <dbReference type="ChEBI" id="CHEBI:65314"/>
        <dbReference type="ChEBI" id="CHEBI:65315"/>
    </reaction>
</comment>
<keyword evidence="4" id="KW-0413">Isomerase</keyword>
<comment type="similarity">
    <text evidence="3">Belongs to the pseudouridine synthase RluA family.</text>
</comment>
<evidence type="ECO:0000256" key="5">
    <source>
        <dbReference type="ARBA" id="ARBA00036943"/>
    </source>
</evidence>
<dbReference type="PANTHER" id="PTHR21600">
    <property type="entry name" value="MITOCHONDRIAL RNA PSEUDOURIDINE SYNTHASE"/>
    <property type="match status" value="1"/>
</dbReference>
<dbReference type="Proteomes" id="UP000267096">
    <property type="component" value="Unassembled WGS sequence"/>
</dbReference>
<dbReference type="GO" id="GO:0009982">
    <property type="term" value="F:pseudouridine synthase activity"/>
    <property type="evidence" value="ECO:0007669"/>
    <property type="project" value="InterPro"/>
</dbReference>
<organism evidence="12">
    <name type="scientific">Anisakis simplex</name>
    <name type="common">Herring worm</name>
    <dbReference type="NCBI Taxonomy" id="6269"/>
    <lineage>
        <taxon>Eukaryota</taxon>
        <taxon>Metazoa</taxon>
        <taxon>Ecdysozoa</taxon>
        <taxon>Nematoda</taxon>
        <taxon>Chromadorea</taxon>
        <taxon>Rhabditida</taxon>
        <taxon>Spirurina</taxon>
        <taxon>Ascaridomorpha</taxon>
        <taxon>Ascaridoidea</taxon>
        <taxon>Anisakidae</taxon>
        <taxon>Anisakis</taxon>
        <taxon>Anisakis simplex complex</taxon>
    </lineage>
</organism>
<proteinExistence type="inferred from homology"/>
<dbReference type="WBParaSite" id="ASIM_0001643201-mRNA-1">
    <property type="protein sequence ID" value="ASIM_0001643201-mRNA-1"/>
    <property type="gene ID" value="ASIM_0001643201"/>
</dbReference>
<name>A0A0M3K641_ANISI</name>
<evidence type="ECO:0000313" key="11">
    <source>
        <dbReference type="Proteomes" id="UP000267096"/>
    </source>
</evidence>
<evidence type="ECO:0000256" key="4">
    <source>
        <dbReference type="ARBA" id="ARBA00023235"/>
    </source>
</evidence>
<dbReference type="PANTHER" id="PTHR21600:SF83">
    <property type="entry name" value="PSEUDOURIDYLATE SYNTHASE RPUSD4, MITOCHONDRIAL"/>
    <property type="match status" value="1"/>
</dbReference>
<dbReference type="Gene3D" id="3.30.2350.10">
    <property type="entry name" value="Pseudouridine synthase"/>
    <property type="match status" value="1"/>
</dbReference>
<evidence type="ECO:0000259" key="9">
    <source>
        <dbReference type="Pfam" id="PF00849"/>
    </source>
</evidence>
<evidence type="ECO:0000256" key="6">
    <source>
        <dbReference type="ARBA" id="ARBA00039953"/>
    </source>
</evidence>
<dbReference type="Pfam" id="PF00849">
    <property type="entry name" value="PseudoU_synth_2"/>
    <property type="match status" value="1"/>
</dbReference>
<evidence type="ECO:0000256" key="7">
    <source>
        <dbReference type="ARBA" id="ARBA00041563"/>
    </source>
</evidence>
<dbReference type="InterPro" id="IPR020103">
    <property type="entry name" value="PsdUridine_synth_cat_dom_sf"/>
</dbReference>
<dbReference type="CDD" id="cd02869">
    <property type="entry name" value="PseudoU_synth_RluA_like"/>
    <property type="match status" value="1"/>
</dbReference>
<reference evidence="12" key="1">
    <citation type="submission" date="2017-02" db="UniProtKB">
        <authorList>
            <consortium name="WormBaseParasite"/>
        </authorList>
    </citation>
    <scope>IDENTIFICATION</scope>
</reference>
<evidence type="ECO:0000256" key="8">
    <source>
        <dbReference type="SAM" id="MobiDB-lite"/>
    </source>
</evidence>
<protein>
    <recommendedName>
        <fullName evidence="6">Pseudouridylate synthase RPUSD4, mitochondrial</fullName>
    </recommendedName>
    <alternativeName>
        <fullName evidence="7">RNA pseudouridylate synthase domain-containing protein 4</fullName>
    </alternativeName>
</protein>
<evidence type="ECO:0000256" key="2">
    <source>
        <dbReference type="ARBA" id="ARBA00001896"/>
    </source>
</evidence>
<feature type="domain" description="Pseudouridine synthase RsuA/RluA-like" evidence="9">
    <location>
        <begin position="289"/>
        <end position="444"/>
    </location>
</feature>
<evidence type="ECO:0000313" key="10">
    <source>
        <dbReference type="EMBL" id="VDK56160.1"/>
    </source>
</evidence>
<keyword evidence="11" id="KW-1185">Reference proteome</keyword>
<dbReference type="GO" id="GO:0003723">
    <property type="term" value="F:RNA binding"/>
    <property type="evidence" value="ECO:0007669"/>
    <property type="project" value="InterPro"/>
</dbReference>
<dbReference type="GO" id="GO:0001522">
    <property type="term" value="P:pseudouridine synthesis"/>
    <property type="evidence" value="ECO:0007669"/>
    <property type="project" value="InterPro"/>
</dbReference>
<gene>
    <name evidence="10" type="ORF">ASIM_LOCUS15839</name>
</gene>
<evidence type="ECO:0000313" key="12">
    <source>
        <dbReference type="WBParaSite" id="ASIM_0001643201-mRNA-1"/>
    </source>
</evidence>
<comment type="catalytic activity">
    <reaction evidence="1">
        <text>a uridine in mRNA = a pseudouridine in mRNA</text>
        <dbReference type="Rhea" id="RHEA:56644"/>
        <dbReference type="Rhea" id="RHEA-COMP:14658"/>
        <dbReference type="Rhea" id="RHEA-COMP:14659"/>
        <dbReference type="ChEBI" id="CHEBI:65314"/>
        <dbReference type="ChEBI" id="CHEBI:65315"/>
    </reaction>
</comment>
<evidence type="ECO:0000256" key="3">
    <source>
        <dbReference type="ARBA" id="ARBA00010876"/>
    </source>
</evidence>
<dbReference type="SUPFAM" id="SSF55120">
    <property type="entry name" value="Pseudouridine synthase"/>
    <property type="match status" value="1"/>
</dbReference>